<evidence type="ECO:0000313" key="3">
    <source>
        <dbReference type="Proteomes" id="UP001307889"/>
    </source>
</evidence>
<proteinExistence type="predicted"/>
<feature type="compositionally biased region" description="Acidic residues" evidence="1">
    <location>
        <begin position="711"/>
        <end position="723"/>
    </location>
</feature>
<protein>
    <recommendedName>
        <fullName evidence="4">PHD-type domain-containing protein</fullName>
    </recommendedName>
</protein>
<evidence type="ECO:0000313" key="2">
    <source>
        <dbReference type="EMBL" id="BES99360.1"/>
    </source>
</evidence>
<name>A0ABN7B829_9HEMI</name>
<feature type="compositionally biased region" description="Acidic residues" evidence="1">
    <location>
        <begin position="307"/>
        <end position="318"/>
    </location>
</feature>
<feature type="region of interest" description="Disordered" evidence="1">
    <location>
        <begin position="269"/>
        <end position="335"/>
    </location>
</feature>
<feature type="region of interest" description="Disordered" evidence="1">
    <location>
        <begin position="711"/>
        <end position="779"/>
    </location>
</feature>
<feature type="region of interest" description="Disordered" evidence="1">
    <location>
        <begin position="567"/>
        <end position="634"/>
    </location>
</feature>
<organism evidence="2 3">
    <name type="scientific">Nesidiocoris tenuis</name>
    <dbReference type="NCBI Taxonomy" id="355587"/>
    <lineage>
        <taxon>Eukaryota</taxon>
        <taxon>Metazoa</taxon>
        <taxon>Ecdysozoa</taxon>
        <taxon>Arthropoda</taxon>
        <taxon>Hexapoda</taxon>
        <taxon>Insecta</taxon>
        <taxon>Pterygota</taxon>
        <taxon>Neoptera</taxon>
        <taxon>Paraneoptera</taxon>
        <taxon>Hemiptera</taxon>
        <taxon>Heteroptera</taxon>
        <taxon>Panheteroptera</taxon>
        <taxon>Cimicomorpha</taxon>
        <taxon>Miridae</taxon>
        <taxon>Dicyphina</taxon>
        <taxon>Nesidiocoris</taxon>
    </lineage>
</organism>
<keyword evidence="3" id="KW-1185">Reference proteome</keyword>
<dbReference type="Proteomes" id="UP001307889">
    <property type="component" value="Chromosome 10"/>
</dbReference>
<sequence>MTSSLPVIPTHMKIRNIQKDIRLYIVNHQILYERSLTRPQDLRVKQLMSVYQHLLLSLGRAQEELIFQFKEEIRTKHGEDNLDEIIARYLSWPDRHLINSSPRDERKTKVPIGAELVKKSPTLVQRPGSKMKSVLKLRTERASQQQSAPLVRKESERLKAAAATRTAEAAEAAANNVKQLQSLMKSRQSVVKPGGGMTLLRNRIADERSPTPGDMKIPDEQPGGLTLAVCGKLLDDAIVNSAELSQDIFLLGTVGLLHKDRLQEVVVRQGRRKRRTLAGQSSYYNDYHQPKKRSWKRKAAAANSSDSSEDSDDSDSVSDDQRSQESTCSPMKPDLLPKIVLEPMTDQAVQQLTGKSVDSDNASETSSKSSEKAVDPSRTADTLKSESKKLISTDNELSESADKLNRGESAESISFDGRSAGAIAKSGPAESVNGAVESLVAETSDVAAESPDIAAESIGVPGEAVPAVPNGVTAEIMNAAYDSLGVETAEIALQSVEIASQSNDAAKSTSAEIPGASTESADGSRIADSLAGSADESISHPVGAGDALESADTLAEPAALHKSALAGFAAEASPKPNDSEDRSGGDRFIEERISPANETLPNPTDSAIQDDNVDGIVDIPDNPRSAPDSIGDVPQLSQLEVTAISEEIDLSSDEEHERLAVENQPINVDEDLSLEKLIDEVSESDNSNGSNVQTGFVRQINDDSLEKLIDEDTCDFESDEDVSTTDRQDTQCSKTSDEVETDYSADRKSEEVGREIAEETNESSNSAFSRNKSDDDSPRCVDCVDEDTIVCSSCGEVYSKKSGPADCPICETGPCTEDSGCPAQPESDRAWKGWCPKCVALRQDLVNEFEKCRVNLNKTEIGSTSMPPNFDDRLDNIEPNVEFDG</sequence>
<feature type="region of interest" description="Disordered" evidence="1">
    <location>
        <begin position="500"/>
        <end position="545"/>
    </location>
</feature>
<feature type="compositionally biased region" description="Basic and acidic residues" evidence="1">
    <location>
        <begin position="381"/>
        <end position="391"/>
    </location>
</feature>
<feature type="compositionally biased region" description="Basic residues" evidence="1">
    <location>
        <begin position="290"/>
        <end position="299"/>
    </location>
</feature>
<reference evidence="2 3" key="1">
    <citation type="submission" date="2023-09" db="EMBL/GenBank/DDBJ databases">
        <title>Nesidiocoris tenuis whole genome shotgun sequence.</title>
        <authorList>
            <person name="Shibata T."/>
            <person name="Shimoda M."/>
            <person name="Kobayashi T."/>
            <person name="Uehara T."/>
        </authorList>
    </citation>
    <scope>NUCLEOTIDE SEQUENCE [LARGE SCALE GENOMIC DNA]</scope>
    <source>
        <strain evidence="2 3">Japan</strain>
    </source>
</reference>
<accession>A0ABN7B829</accession>
<feature type="region of interest" description="Disordered" evidence="1">
    <location>
        <begin position="352"/>
        <end position="430"/>
    </location>
</feature>
<feature type="compositionally biased region" description="Basic and acidic residues" evidence="1">
    <location>
        <begin position="577"/>
        <end position="593"/>
    </location>
</feature>
<feature type="compositionally biased region" description="Polar residues" evidence="1">
    <location>
        <begin position="500"/>
        <end position="521"/>
    </location>
</feature>
<evidence type="ECO:0000256" key="1">
    <source>
        <dbReference type="SAM" id="MobiDB-lite"/>
    </source>
</evidence>
<evidence type="ECO:0008006" key="4">
    <source>
        <dbReference type="Google" id="ProtNLM"/>
    </source>
</evidence>
<feature type="compositionally biased region" description="Basic and acidic residues" evidence="1">
    <location>
        <begin position="744"/>
        <end position="757"/>
    </location>
</feature>
<feature type="compositionally biased region" description="Basic and acidic residues" evidence="1">
    <location>
        <begin position="400"/>
        <end position="409"/>
    </location>
</feature>
<gene>
    <name evidence="2" type="ORF">NTJ_12177</name>
</gene>
<dbReference type="EMBL" id="AP028918">
    <property type="protein sequence ID" value="BES99360.1"/>
    <property type="molecule type" value="Genomic_DNA"/>
</dbReference>
<feature type="compositionally biased region" description="Polar residues" evidence="1">
    <location>
        <begin position="596"/>
        <end position="609"/>
    </location>
</feature>
<feature type="compositionally biased region" description="Low complexity" evidence="1">
    <location>
        <begin position="359"/>
        <end position="368"/>
    </location>
</feature>